<evidence type="ECO:0000256" key="7">
    <source>
        <dbReference type="ARBA" id="ARBA00022692"/>
    </source>
</evidence>
<evidence type="ECO:0000256" key="14">
    <source>
        <dbReference type="RuleBase" id="RU000483"/>
    </source>
</evidence>
<dbReference type="Pfam" id="PF00119">
    <property type="entry name" value="ATP-synt_A"/>
    <property type="match status" value="1"/>
</dbReference>
<evidence type="ECO:0000313" key="16">
    <source>
        <dbReference type="Proteomes" id="UP000093173"/>
    </source>
</evidence>
<evidence type="ECO:0000256" key="1">
    <source>
        <dbReference type="ARBA" id="ARBA00004141"/>
    </source>
</evidence>
<keyword evidence="12 13" id="KW-0066">ATP synthesis</keyword>
<keyword evidence="5" id="KW-0997">Cell inner membrane</keyword>
<evidence type="ECO:0000313" key="15">
    <source>
        <dbReference type="EMBL" id="OCH75950.1"/>
    </source>
</evidence>
<evidence type="ECO:0000256" key="13">
    <source>
        <dbReference type="HAMAP-Rule" id="MF_01393"/>
    </source>
</evidence>
<protein>
    <recommendedName>
        <fullName evidence="13 14">ATP synthase subunit a</fullName>
    </recommendedName>
    <alternativeName>
        <fullName evidence="13">ATP synthase F0 sector subunit a</fullName>
    </alternativeName>
    <alternativeName>
        <fullName evidence="13">F-ATPase subunit 6</fullName>
    </alternativeName>
</protein>
<sequence>MADTPQEYIQHHLTNAKVCVVDGNIATNYGCAEAGFWTLHWDTLLVSAILGTLFLWLFYRVGKNATTGTPGKLQCFVEMVVEQVDEIVKGAFYGRDKLVAPLALTLFCWILLMNTMDLIPVDFIPQLMHLAGFEYFKVVPTVDLNTTLAMAIGVLILTVVYMIKYKGFKGFVKEFTLHPINNKALIPFNLVLETVSLFAKPVSLSLRLYGNMYSGELIFILIAVTYTAGAVLGGLGVIAHIIWAIFHILVIVLQAFIFTMLTIVYLSMASNDSH</sequence>
<dbReference type="GO" id="GO:0045259">
    <property type="term" value="C:proton-transporting ATP synthase complex"/>
    <property type="evidence" value="ECO:0007669"/>
    <property type="project" value="UniProtKB-KW"/>
</dbReference>
<dbReference type="EMBL" id="MAJZ01000495">
    <property type="protein sequence ID" value="OCH75950.1"/>
    <property type="molecule type" value="Genomic_DNA"/>
</dbReference>
<keyword evidence="7 13" id="KW-0812">Transmembrane</keyword>
<evidence type="ECO:0000256" key="5">
    <source>
        <dbReference type="ARBA" id="ARBA00022519"/>
    </source>
</evidence>
<feature type="transmembrane region" description="Helical" evidence="13">
    <location>
        <begin position="217"/>
        <end position="238"/>
    </location>
</feature>
<dbReference type="PROSITE" id="PS00449">
    <property type="entry name" value="ATPASE_A"/>
    <property type="match status" value="1"/>
</dbReference>
<comment type="caution">
    <text evidence="15">The sequence shown here is derived from an EMBL/GenBank/DDBJ whole genome shotgun (WGS) entry which is preliminary data.</text>
</comment>
<dbReference type="NCBIfam" id="NF004477">
    <property type="entry name" value="PRK05815.1-1"/>
    <property type="match status" value="1"/>
</dbReference>
<feature type="transmembrane region" description="Helical" evidence="13">
    <location>
        <begin position="144"/>
        <end position="163"/>
    </location>
</feature>
<keyword evidence="10 13" id="KW-0406">Ion transport</keyword>
<dbReference type="SUPFAM" id="SSF81336">
    <property type="entry name" value="F1F0 ATP synthase subunit A"/>
    <property type="match status" value="1"/>
</dbReference>
<dbReference type="InterPro" id="IPR045082">
    <property type="entry name" value="ATP_syn_F0_a_bact/chloroplast"/>
</dbReference>
<evidence type="ECO:0000256" key="10">
    <source>
        <dbReference type="ARBA" id="ARBA00023065"/>
    </source>
</evidence>
<dbReference type="GO" id="GO:0046933">
    <property type="term" value="F:proton-transporting ATP synthase activity, rotational mechanism"/>
    <property type="evidence" value="ECO:0007669"/>
    <property type="project" value="UniProtKB-UniRule"/>
</dbReference>
<dbReference type="GO" id="GO:0005886">
    <property type="term" value="C:plasma membrane"/>
    <property type="evidence" value="ECO:0007669"/>
    <property type="project" value="UniProtKB-SubCell"/>
</dbReference>
<feature type="transmembrane region" description="Helical" evidence="13">
    <location>
        <begin position="98"/>
        <end position="124"/>
    </location>
</feature>
<keyword evidence="8 13" id="KW-0375">Hydrogen ion transport</keyword>
<reference evidence="16" key="1">
    <citation type="submission" date="2016-06" db="EMBL/GenBank/DDBJ databases">
        <authorList>
            <person name="Hehemann J.-H."/>
            <person name="Arevalo P."/>
            <person name="Datta M.S."/>
            <person name="Polz M.F."/>
        </authorList>
    </citation>
    <scope>NUCLEOTIDE SEQUENCE [LARGE SCALE GENOMIC DNA]</scope>
    <source>
        <strain evidence="16">9CSC122</strain>
    </source>
</reference>
<organism evidence="15 16">
    <name type="scientific">Vibrio genomosp. F10</name>
    <dbReference type="NCBI Taxonomy" id="723171"/>
    <lineage>
        <taxon>Bacteria</taxon>
        <taxon>Pseudomonadati</taxon>
        <taxon>Pseudomonadota</taxon>
        <taxon>Gammaproteobacteria</taxon>
        <taxon>Vibrionales</taxon>
        <taxon>Vibrionaceae</taxon>
        <taxon>Vibrio</taxon>
    </lineage>
</organism>
<feature type="transmembrane region" description="Helical" evidence="13">
    <location>
        <begin position="39"/>
        <end position="59"/>
    </location>
</feature>
<keyword evidence="11 13" id="KW-0472">Membrane</keyword>
<evidence type="ECO:0000256" key="6">
    <source>
        <dbReference type="ARBA" id="ARBA00022547"/>
    </source>
</evidence>
<evidence type="ECO:0000256" key="2">
    <source>
        <dbReference type="ARBA" id="ARBA00006810"/>
    </source>
</evidence>
<comment type="subcellular location">
    <subcellularLocation>
        <location evidence="13 14">Cell membrane</location>
        <topology evidence="13 14">Multi-pass membrane protein</topology>
    </subcellularLocation>
    <subcellularLocation>
        <location evidence="1">Membrane</location>
        <topology evidence="1">Multi-pass membrane protein</topology>
    </subcellularLocation>
</comment>
<evidence type="ECO:0000256" key="12">
    <source>
        <dbReference type="ARBA" id="ARBA00023310"/>
    </source>
</evidence>
<dbReference type="PANTHER" id="PTHR42823">
    <property type="entry name" value="ATP SYNTHASE SUBUNIT A, CHLOROPLASTIC"/>
    <property type="match status" value="1"/>
</dbReference>
<dbReference type="PRINTS" id="PR00123">
    <property type="entry name" value="ATPASEA"/>
</dbReference>
<dbReference type="Proteomes" id="UP000093173">
    <property type="component" value="Unassembled WGS sequence"/>
</dbReference>
<evidence type="ECO:0000256" key="3">
    <source>
        <dbReference type="ARBA" id="ARBA00022448"/>
    </source>
</evidence>
<keyword evidence="4 13" id="KW-1003">Cell membrane</keyword>
<dbReference type="CDD" id="cd00310">
    <property type="entry name" value="ATP-synt_Fo_a_6"/>
    <property type="match status" value="1"/>
</dbReference>
<evidence type="ECO:0000256" key="8">
    <source>
        <dbReference type="ARBA" id="ARBA00022781"/>
    </source>
</evidence>
<dbReference type="InterPro" id="IPR000568">
    <property type="entry name" value="ATP_synth_F0_asu"/>
</dbReference>
<dbReference type="HAMAP" id="MF_01393">
    <property type="entry name" value="ATP_synth_a_bact"/>
    <property type="match status" value="1"/>
</dbReference>
<keyword evidence="3 13" id="KW-0813">Transport</keyword>
<dbReference type="AlphaFoldDB" id="A0A1B9QYY5"/>
<proteinExistence type="inferred from homology"/>
<dbReference type="InterPro" id="IPR035908">
    <property type="entry name" value="F0_ATP_A_sf"/>
</dbReference>
<gene>
    <name evidence="13" type="primary">atpB</name>
    <name evidence="15" type="ORF">A6E14_10165</name>
</gene>
<evidence type="ECO:0000256" key="11">
    <source>
        <dbReference type="ARBA" id="ARBA00023136"/>
    </source>
</evidence>
<dbReference type="GO" id="GO:0042777">
    <property type="term" value="P:proton motive force-driven plasma membrane ATP synthesis"/>
    <property type="evidence" value="ECO:0007669"/>
    <property type="project" value="TreeGrafter"/>
</dbReference>
<keyword evidence="6 13" id="KW-0138">CF(0)</keyword>
<dbReference type="RefSeq" id="WP_017034376.1">
    <property type="nucleotide sequence ID" value="NZ_JBNGCH010000495.1"/>
</dbReference>
<keyword evidence="16" id="KW-1185">Reference proteome</keyword>
<feature type="transmembrane region" description="Helical" evidence="13">
    <location>
        <begin position="244"/>
        <end position="266"/>
    </location>
</feature>
<dbReference type="NCBIfam" id="TIGR01131">
    <property type="entry name" value="ATP_synt_6_or_A"/>
    <property type="match status" value="1"/>
</dbReference>
<dbReference type="Gene3D" id="1.20.120.220">
    <property type="entry name" value="ATP synthase, F0 complex, subunit A"/>
    <property type="match status" value="1"/>
</dbReference>
<evidence type="ECO:0000256" key="9">
    <source>
        <dbReference type="ARBA" id="ARBA00022989"/>
    </source>
</evidence>
<dbReference type="FunFam" id="1.20.120.220:FF:000002">
    <property type="entry name" value="ATP synthase subunit a"/>
    <property type="match status" value="1"/>
</dbReference>
<comment type="function">
    <text evidence="13 14">Key component of the proton channel; it plays a direct role in the translocation of protons across the membrane.</text>
</comment>
<accession>A0A1B9QYY5</accession>
<comment type="similarity">
    <text evidence="2 13 14">Belongs to the ATPase A chain family.</text>
</comment>
<dbReference type="InterPro" id="IPR023011">
    <property type="entry name" value="ATP_synth_F0_asu_AS"/>
</dbReference>
<name>A0A1B9QYY5_9VIBR</name>
<evidence type="ECO:0000256" key="4">
    <source>
        <dbReference type="ARBA" id="ARBA00022475"/>
    </source>
</evidence>
<keyword evidence="9 13" id="KW-1133">Transmembrane helix</keyword>
<dbReference type="PANTHER" id="PTHR42823:SF3">
    <property type="entry name" value="ATP SYNTHASE SUBUNIT A, CHLOROPLASTIC"/>
    <property type="match status" value="1"/>
</dbReference>